<feature type="transmembrane region" description="Helical" evidence="1">
    <location>
        <begin position="54"/>
        <end position="75"/>
    </location>
</feature>
<dbReference type="FunFam" id="3.30.70.270:FF:000001">
    <property type="entry name" value="Diguanylate cyclase domain protein"/>
    <property type="match status" value="1"/>
</dbReference>
<dbReference type="Proteomes" id="UP000005435">
    <property type="component" value="Chromosome"/>
</dbReference>
<reference evidence="4" key="1">
    <citation type="submission" date="2011-12" db="EMBL/GenBank/DDBJ databases">
        <title>Complete sequence of Clostridium clariflavum DSM 19732.</title>
        <authorList>
            <consortium name="US DOE Joint Genome Institute"/>
            <person name="Lucas S."/>
            <person name="Han J."/>
            <person name="Lapidus A."/>
            <person name="Cheng J.-F."/>
            <person name="Goodwin L."/>
            <person name="Pitluck S."/>
            <person name="Peters L."/>
            <person name="Teshima H."/>
            <person name="Detter J.C."/>
            <person name="Han C."/>
            <person name="Tapia R."/>
            <person name="Land M."/>
            <person name="Hauser L."/>
            <person name="Kyrpides N."/>
            <person name="Ivanova N."/>
            <person name="Pagani I."/>
            <person name="Kitzmiller T."/>
            <person name="Lynd L."/>
            <person name="Izquierdo J."/>
            <person name="Woyke T."/>
        </authorList>
    </citation>
    <scope>NUCLEOTIDE SEQUENCE [LARGE SCALE GENOMIC DNA]</scope>
    <source>
        <strain evidence="4">DSM 19732 / NBRC 101661 / EBR45</strain>
    </source>
</reference>
<evidence type="ECO:0000256" key="1">
    <source>
        <dbReference type="SAM" id="Phobius"/>
    </source>
</evidence>
<dbReference type="KEGG" id="ccl:Clocl_4135"/>
<dbReference type="HOGENOM" id="CLU_000445_11_24_9"/>
<evidence type="ECO:0000313" key="4">
    <source>
        <dbReference type="Proteomes" id="UP000005435"/>
    </source>
</evidence>
<keyword evidence="4" id="KW-1185">Reference proteome</keyword>
<dbReference type="OrthoDB" id="9783388at2"/>
<dbReference type="eggNOG" id="COG3706">
    <property type="taxonomic scope" value="Bacteria"/>
</dbReference>
<protein>
    <submittedName>
        <fullName evidence="3">Diguanylate cyclase (GGDEF) domain-containing protein</fullName>
    </submittedName>
</protein>
<evidence type="ECO:0000313" key="3">
    <source>
        <dbReference type="EMBL" id="AEV70566.1"/>
    </source>
</evidence>
<dbReference type="EMBL" id="CP003065">
    <property type="protein sequence ID" value="AEV70566.1"/>
    <property type="molecule type" value="Genomic_DNA"/>
</dbReference>
<dbReference type="Gene3D" id="3.30.450.40">
    <property type="match status" value="1"/>
</dbReference>
<dbReference type="CDD" id="cd01949">
    <property type="entry name" value="GGDEF"/>
    <property type="match status" value="1"/>
</dbReference>
<sequence length="420" mass="47966" precursor="true">MFKRSPVKKNINPFCLIFVSLTCSLALALPTYTIFHWYNNLEHPIKAHIGLIEFTTAFSVALYIVIFFVSGILFNKLSQQHSEARELKNFKNFTDILHRATSEVEVYETLYNYIRNMHLANQITIFYRNDRSSTDFLWQRITNERMPLCTMEPRNCPLIKYGRECSVKNIATDITCAYQLTEHKTGSYICLPITIGNQTLGILQLYSKSKYFFDDLIVSKVKSYIEVAKPIISSKRAMQQLNKKAYTDKLTKLYNRNFLETYLENQIEATNLSNECLSVIMMDIDHFKGVNDKYGHAAGDAVLVVFAQVILRCIRKTDLVARYGGEEFIAILPATDTKTAVGIAERIRETIAVEPMPKLNDTVLPPITCSLGVATYPIHADNKNNIIKVADIALYKAKQGGRNRVEVYNSDLDLNTLMKE</sequence>
<keyword evidence="1" id="KW-0812">Transmembrane</keyword>
<dbReference type="InterPro" id="IPR050469">
    <property type="entry name" value="Diguanylate_Cyclase"/>
</dbReference>
<dbReference type="PANTHER" id="PTHR45138">
    <property type="entry name" value="REGULATORY COMPONENTS OF SENSORY TRANSDUCTION SYSTEM"/>
    <property type="match status" value="1"/>
</dbReference>
<dbReference type="Gene3D" id="3.30.70.270">
    <property type="match status" value="1"/>
</dbReference>
<dbReference type="InterPro" id="IPR000160">
    <property type="entry name" value="GGDEF_dom"/>
</dbReference>
<dbReference type="InterPro" id="IPR029016">
    <property type="entry name" value="GAF-like_dom_sf"/>
</dbReference>
<dbReference type="RefSeq" id="WP_014257062.1">
    <property type="nucleotide sequence ID" value="NC_016627.1"/>
</dbReference>
<dbReference type="PROSITE" id="PS50887">
    <property type="entry name" value="GGDEF"/>
    <property type="match status" value="1"/>
</dbReference>
<dbReference type="SMART" id="SM00267">
    <property type="entry name" value="GGDEF"/>
    <property type="match status" value="1"/>
</dbReference>
<dbReference type="STRING" id="720554.Clocl_4135"/>
<organism evidence="3 4">
    <name type="scientific">Acetivibrio clariflavus (strain DSM 19732 / NBRC 101661 / EBR45)</name>
    <name type="common">Clostridium clariflavum</name>
    <dbReference type="NCBI Taxonomy" id="720554"/>
    <lineage>
        <taxon>Bacteria</taxon>
        <taxon>Bacillati</taxon>
        <taxon>Bacillota</taxon>
        <taxon>Clostridia</taxon>
        <taxon>Eubacteriales</taxon>
        <taxon>Oscillospiraceae</taxon>
        <taxon>Acetivibrio</taxon>
    </lineage>
</organism>
<accession>G8LTQ6</accession>
<reference evidence="3 4" key="2">
    <citation type="journal article" date="2012" name="Stand. Genomic Sci.">
        <title>Complete Genome Sequence of Clostridium clariflavum DSM 19732.</title>
        <authorList>
            <person name="Izquierdo J.A."/>
            <person name="Goodwin L."/>
            <person name="Davenport K.W."/>
            <person name="Teshima H."/>
            <person name="Bruce D."/>
            <person name="Detter C."/>
            <person name="Tapia R."/>
            <person name="Han S."/>
            <person name="Land M."/>
            <person name="Hauser L."/>
            <person name="Jeffries C.D."/>
            <person name="Han J."/>
            <person name="Pitluck S."/>
            <person name="Nolan M."/>
            <person name="Chen A."/>
            <person name="Huntemann M."/>
            <person name="Mavromatis K."/>
            <person name="Mikhailova N."/>
            <person name="Liolios K."/>
            <person name="Woyke T."/>
            <person name="Lynd L.R."/>
        </authorList>
    </citation>
    <scope>NUCLEOTIDE SEQUENCE [LARGE SCALE GENOMIC DNA]</scope>
    <source>
        <strain evidence="4">DSM 19732 / NBRC 101661 / EBR45</strain>
    </source>
</reference>
<keyword evidence="1" id="KW-0472">Membrane</keyword>
<proteinExistence type="predicted"/>
<dbReference type="InterPro" id="IPR043128">
    <property type="entry name" value="Rev_trsase/Diguanyl_cyclase"/>
</dbReference>
<dbReference type="NCBIfam" id="TIGR00254">
    <property type="entry name" value="GGDEF"/>
    <property type="match status" value="1"/>
</dbReference>
<dbReference type="SUPFAM" id="SSF55781">
    <property type="entry name" value="GAF domain-like"/>
    <property type="match status" value="1"/>
</dbReference>
<name>G8LTQ6_ACECE</name>
<gene>
    <name evidence="3" type="ordered locus">Clocl_4135</name>
</gene>
<dbReference type="SUPFAM" id="SSF55073">
    <property type="entry name" value="Nucleotide cyclase"/>
    <property type="match status" value="1"/>
</dbReference>
<dbReference type="AlphaFoldDB" id="G8LTQ6"/>
<dbReference type="GO" id="GO:0052621">
    <property type="term" value="F:diguanylate cyclase activity"/>
    <property type="evidence" value="ECO:0007669"/>
    <property type="project" value="TreeGrafter"/>
</dbReference>
<dbReference type="Pfam" id="PF00990">
    <property type="entry name" value="GGDEF"/>
    <property type="match status" value="1"/>
</dbReference>
<keyword evidence="1" id="KW-1133">Transmembrane helix</keyword>
<dbReference type="PANTHER" id="PTHR45138:SF9">
    <property type="entry name" value="DIGUANYLATE CYCLASE DGCM-RELATED"/>
    <property type="match status" value="1"/>
</dbReference>
<feature type="domain" description="GGDEF" evidence="2">
    <location>
        <begin position="275"/>
        <end position="410"/>
    </location>
</feature>
<dbReference type="InterPro" id="IPR029787">
    <property type="entry name" value="Nucleotide_cyclase"/>
</dbReference>
<evidence type="ECO:0000259" key="2">
    <source>
        <dbReference type="PROSITE" id="PS50887"/>
    </source>
</evidence>